<dbReference type="Pfam" id="PF13202">
    <property type="entry name" value="EF-hand_5"/>
    <property type="match status" value="2"/>
</dbReference>
<feature type="domain" description="EF-hand" evidence="3">
    <location>
        <begin position="73"/>
        <end position="101"/>
    </location>
</feature>
<accession>A0AA36G0X5</accession>
<dbReference type="AlphaFoldDB" id="A0AA36G0X5"/>
<dbReference type="InterPro" id="IPR002048">
    <property type="entry name" value="EF_hand_dom"/>
</dbReference>
<dbReference type="GO" id="GO:0005509">
    <property type="term" value="F:calcium ion binding"/>
    <property type="evidence" value="ECO:0007669"/>
    <property type="project" value="InterPro"/>
</dbReference>
<keyword evidence="1" id="KW-0106">Calcium</keyword>
<evidence type="ECO:0000259" key="3">
    <source>
        <dbReference type="PROSITE" id="PS50222"/>
    </source>
</evidence>
<protein>
    <recommendedName>
        <fullName evidence="3">EF-hand domain-containing protein</fullName>
    </recommendedName>
</protein>
<evidence type="ECO:0000256" key="2">
    <source>
        <dbReference type="SAM" id="SignalP"/>
    </source>
</evidence>
<feature type="non-terminal residue" evidence="4">
    <location>
        <position position="101"/>
    </location>
</feature>
<dbReference type="EMBL" id="CATQJA010001948">
    <property type="protein sequence ID" value="CAJ0569142.1"/>
    <property type="molecule type" value="Genomic_DNA"/>
</dbReference>
<organism evidence="4 5">
    <name type="scientific">Mesorhabditis spiculigera</name>
    <dbReference type="NCBI Taxonomy" id="96644"/>
    <lineage>
        <taxon>Eukaryota</taxon>
        <taxon>Metazoa</taxon>
        <taxon>Ecdysozoa</taxon>
        <taxon>Nematoda</taxon>
        <taxon>Chromadorea</taxon>
        <taxon>Rhabditida</taxon>
        <taxon>Rhabditina</taxon>
        <taxon>Rhabditomorpha</taxon>
        <taxon>Rhabditoidea</taxon>
        <taxon>Rhabditidae</taxon>
        <taxon>Mesorhabditinae</taxon>
        <taxon>Mesorhabditis</taxon>
    </lineage>
</organism>
<dbReference type="SUPFAM" id="SSF47473">
    <property type="entry name" value="EF-hand"/>
    <property type="match status" value="1"/>
</dbReference>
<dbReference type="Gene3D" id="1.10.238.10">
    <property type="entry name" value="EF-hand"/>
    <property type="match status" value="1"/>
</dbReference>
<keyword evidence="2" id="KW-0732">Signal</keyword>
<evidence type="ECO:0000313" key="5">
    <source>
        <dbReference type="Proteomes" id="UP001177023"/>
    </source>
</evidence>
<dbReference type="InterPro" id="IPR018247">
    <property type="entry name" value="EF_Hand_1_Ca_BS"/>
</dbReference>
<feature type="signal peptide" evidence="2">
    <location>
        <begin position="1"/>
        <end position="20"/>
    </location>
</feature>
<proteinExistence type="predicted"/>
<dbReference type="PROSITE" id="PS00018">
    <property type="entry name" value="EF_HAND_1"/>
    <property type="match status" value="2"/>
</dbReference>
<keyword evidence="5" id="KW-1185">Reference proteome</keyword>
<comment type="caution">
    <text evidence="4">The sequence shown here is derived from an EMBL/GenBank/DDBJ whole genome shotgun (WGS) entry which is preliminary data.</text>
</comment>
<feature type="chain" id="PRO_5041324416" description="EF-hand domain-containing protein" evidence="2">
    <location>
        <begin position="21"/>
        <end position="101"/>
    </location>
</feature>
<dbReference type="InterPro" id="IPR011992">
    <property type="entry name" value="EF-hand-dom_pair"/>
</dbReference>
<gene>
    <name evidence="4" type="ORF">MSPICULIGERA_LOCUS7632</name>
</gene>
<dbReference type="PROSITE" id="PS50222">
    <property type="entry name" value="EF_HAND_2"/>
    <property type="match status" value="1"/>
</dbReference>
<evidence type="ECO:0000313" key="4">
    <source>
        <dbReference type="EMBL" id="CAJ0569142.1"/>
    </source>
</evidence>
<reference evidence="4" key="1">
    <citation type="submission" date="2023-06" db="EMBL/GenBank/DDBJ databases">
        <authorList>
            <person name="Delattre M."/>
        </authorList>
    </citation>
    <scope>NUCLEOTIDE SEQUENCE</scope>
    <source>
        <strain evidence="4">AF72</strain>
    </source>
</reference>
<sequence>MTTGLLILICLLAGSILTDAISFKQRYPNIKWPAGDLEQQFRSIDANADNKIEQLELTEGLVLNNLGHLWDGDLPDLWQTVLDAADGDHDGQLNLEEYRKL</sequence>
<name>A0AA36G0X5_9BILA</name>
<dbReference type="Proteomes" id="UP001177023">
    <property type="component" value="Unassembled WGS sequence"/>
</dbReference>
<evidence type="ECO:0000256" key="1">
    <source>
        <dbReference type="ARBA" id="ARBA00022837"/>
    </source>
</evidence>